<dbReference type="Pfam" id="PF17291">
    <property type="entry name" value="M60-like_N"/>
    <property type="match status" value="1"/>
</dbReference>
<evidence type="ECO:0000256" key="3">
    <source>
        <dbReference type="ARBA" id="ARBA00070867"/>
    </source>
</evidence>
<feature type="domain" description="Peptidase M60" evidence="4">
    <location>
        <begin position="541"/>
        <end position="855"/>
    </location>
</feature>
<dbReference type="PROSITE" id="PS51723">
    <property type="entry name" value="PEPTIDASE_M60"/>
    <property type="match status" value="1"/>
</dbReference>
<dbReference type="PANTHER" id="PTHR15730">
    <property type="entry name" value="EXPERIMENTAL AUTOIMMUNE PROSTATITIS ANTIGEN 2-RELATED"/>
    <property type="match status" value="1"/>
</dbReference>
<organism evidence="5 6">
    <name type="scientific">Podargus strigoides</name>
    <name type="common">Tawny frogmouth</name>
    <name type="synonym">Caprimulgus strigoides</name>
    <dbReference type="NCBI Taxonomy" id="8905"/>
    <lineage>
        <taxon>Eukaryota</taxon>
        <taxon>Metazoa</taxon>
        <taxon>Chordata</taxon>
        <taxon>Craniata</taxon>
        <taxon>Vertebrata</taxon>
        <taxon>Euteleostomi</taxon>
        <taxon>Archelosauria</taxon>
        <taxon>Archosauria</taxon>
        <taxon>Dinosauria</taxon>
        <taxon>Saurischia</taxon>
        <taxon>Theropoda</taxon>
        <taxon>Coelurosauria</taxon>
        <taxon>Aves</taxon>
        <taxon>Neognathae</taxon>
        <taxon>Neoaves</taxon>
        <taxon>Strisores</taxon>
        <taxon>Caprimulgiformes</taxon>
        <taxon>Podargidae</taxon>
        <taxon>Podargus</taxon>
    </lineage>
</organism>
<dbReference type="InterPro" id="IPR042279">
    <property type="entry name" value="Pep_M60_3"/>
</dbReference>
<comment type="similarity">
    <text evidence="1">Belongs to the TCAF family.</text>
</comment>
<dbReference type="InterPro" id="IPR031161">
    <property type="entry name" value="Peptidase_M60_dom"/>
</dbReference>
<protein>
    <recommendedName>
        <fullName evidence="3">TRPM8 channel-associated factor 3</fullName>
    </recommendedName>
</protein>
<dbReference type="FunFam" id="2.60.120.1250:FF:000001">
    <property type="entry name" value="TRPM8 channel-associated factor 3"/>
    <property type="match status" value="1"/>
</dbReference>
<keyword evidence="6" id="KW-1185">Reference proteome</keyword>
<dbReference type="PANTHER" id="PTHR15730:SF5">
    <property type="entry name" value="SI:CH211-210B2.2-RELATED"/>
    <property type="match status" value="1"/>
</dbReference>
<name>A0A7L4HCW2_PODST</name>
<evidence type="ECO:0000256" key="1">
    <source>
        <dbReference type="ARBA" id="ARBA00009770"/>
    </source>
</evidence>
<dbReference type="GO" id="GO:0005886">
    <property type="term" value="C:plasma membrane"/>
    <property type="evidence" value="ECO:0007669"/>
    <property type="project" value="TreeGrafter"/>
</dbReference>
<dbReference type="AlphaFoldDB" id="A0A7L4HCW2"/>
<dbReference type="Gene3D" id="2.60.120.1250">
    <property type="entry name" value="Peptidase M60, enhancin-like domain 1"/>
    <property type="match status" value="1"/>
</dbReference>
<dbReference type="FunFam" id="3.40.390.80:FF:000001">
    <property type="entry name" value="TRPM8 channel-associated factor 1"/>
    <property type="match status" value="1"/>
</dbReference>
<dbReference type="SMART" id="SM01276">
    <property type="entry name" value="M60-like"/>
    <property type="match status" value="1"/>
</dbReference>
<dbReference type="SUPFAM" id="SSF52317">
    <property type="entry name" value="Class I glutamine amidotransferase-like"/>
    <property type="match status" value="1"/>
</dbReference>
<dbReference type="Gene3D" id="1.10.390.30">
    <property type="entry name" value="Peptidase M60, enhancin-like domain 3"/>
    <property type="match status" value="1"/>
</dbReference>
<dbReference type="InterPro" id="IPR051244">
    <property type="entry name" value="TCAF"/>
</dbReference>
<evidence type="ECO:0000313" key="6">
    <source>
        <dbReference type="Proteomes" id="UP000584326"/>
    </source>
</evidence>
<dbReference type="Gene3D" id="3.40.390.80">
    <property type="entry name" value="Peptidase M60, enhancin-like domain 2"/>
    <property type="match status" value="1"/>
</dbReference>
<dbReference type="Pfam" id="PF13402">
    <property type="entry name" value="Peptidase_M60"/>
    <property type="match status" value="1"/>
</dbReference>
<feature type="non-terminal residue" evidence="5">
    <location>
        <position position="930"/>
    </location>
</feature>
<comment type="function">
    <text evidence="2">May play a role in the regulation of the cation channel TRPM8 activity.</text>
</comment>
<dbReference type="EMBL" id="VZTK01029620">
    <property type="protein sequence ID" value="NXX23197.1"/>
    <property type="molecule type" value="Genomic_DNA"/>
</dbReference>
<accession>A0A7L4HCW2</accession>
<dbReference type="FunFam" id="1.10.390.30:FF:000001">
    <property type="entry name" value="TRPM8 channel-associated factor 1"/>
    <property type="match status" value="1"/>
</dbReference>
<dbReference type="InterPro" id="IPR035423">
    <property type="entry name" value="M60-like_N"/>
</dbReference>
<gene>
    <name evidence="5" type="primary">Tcaf</name>
    <name evidence="5" type="ORF">PODSTR_R12641</name>
</gene>
<dbReference type="GO" id="GO:0044325">
    <property type="term" value="F:transmembrane transporter binding"/>
    <property type="evidence" value="ECO:0007669"/>
    <property type="project" value="TreeGrafter"/>
</dbReference>
<feature type="non-terminal residue" evidence="5">
    <location>
        <position position="1"/>
    </location>
</feature>
<dbReference type="Proteomes" id="UP000584326">
    <property type="component" value="Unassembled WGS sequence"/>
</dbReference>
<dbReference type="GO" id="GO:0090314">
    <property type="term" value="P:positive regulation of protein targeting to membrane"/>
    <property type="evidence" value="ECO:0007669"/>
    <property type="project" value="TreeGrafter"/>
</dbReference>
<evidence type="ECO:0000256" key="2">
    <source>
        <dbReference type="ARBA" id="ARBA00053874"/>
    </source>
</evidence>
<proteinExistence type="inferred from homology"/>
<comment type="caution">
    <text evidence="5">The sequence shown here is derived from an EMBL/GenBank/DDBJ whole genome shotgun (WGS) entry which is preliminary data.</text>
</comment>
<evidence type="ECO:0000259" key="4">
    <source>
        <dbReference type="PROSITE" id="PS51723"/>
    </source>
</evidence>
<reference evidence="5 6" key="1">
    <citation type="submission" date="2020-02" db="EMBL/GenBank/DDBJ databases">
        <title>Bird 10,000 Genomes (B10K) Project - Family phase.</title>
        <authorList>
            <person name="Zhang G."/>
        </authorList>
    </citation>
    <scope>NUCLEOTIDE SEQUENCE [LARGE SCALE GENOMIC DNA]</scope>
    <source>
        <strain evidence="5">B10K-DU-001-40</strain>
        <tissue evidence="5">Muscle</tissue>
    </source>
</reference>
<evidence type="ECO:0000313" key="5">
    <source>
        <dbReference type="EMBL" id="NXX23197.1"/>
    </source>
</evidence>
<dbReference type="InterPro" id="IPR029062">
    <property type="entry name" value="Class_I_gatase-like"/>
</dbReference>
<dbReference type="OrthoDB" id="10260387at2759"/>
<sequence length="930" mass="102880">YQMDSMEAYASLVKDVKSFAFTTSYHPGELLLIGDEAFPVLVSTNGQVLIAASRYGKGRMVVVSHEGILKDSKFSQFLRNAVEWLKPSPEALVGIHPHLDSLSQLLLRAGTKVQAGAELSPSVGVFCVDAYDGTRAEDLVGFVKGGGGLLVGGQAWYWASRHGKEKVLFEFPGNQVTSVAGVYFTGSVGETGTFSVSKEMPRIPLITQHGLDVEKNLESLLKGVTEFKIEDGTAPSHLLIHGALAFPIAMNDSHQAFLAAAHYGRGRVVVLTHENFFQASTMKTFILNAIGWLDAGRGGQVGVADDLQEFFTLLSQEKIPCKLTDIEENLSVYCCKAYGDEELEKIHEFVSTGGGLLVGGQAWSWAAGNADKNAIAEFPGNKILHKFGVGILGDHILESTQPVSRPHEVVSQYHFRKALSQLQQNLKKKEALKAPYSSWLKKLAQDSGEFLRIPAQTSLAIYSVQQEMAELVLSQGVPDVTADSPIKGSSEEMVLINIAAELYDNFPDVREQICAPNQNLPEMTISPTVTVQIDGRNEGPEAWRSTGLYIPPRRTATLHFPASAVAANLEVQVGCHTDDLSSAEELKRPPLVVKKFKVEKTTVEVSSLWGGLIYIIVPEESTLGQISVTIKEAVQAPFFKLGETSISAWQSTIRQYPAPWAELATENITLTVPAADVRHMDNPERLLAIWSKMMKAIAKLAAIPATFPRPERMVADVQISHGKQICQDCVWFTFPTGWMHAGYPVMHHLESVAEVTDVQSLQANGLWAAIHELGHNQQQPEWEFPPHTTEATCNLWSVYVNETVLGIPRDKAHDALAPELRKKRIQDYIENGAQLKDWEVFTALETYLQLQEAFGWEAFTEIFSEYQNMSEHPDDNDSKMNLWAETFSRLVKKDLSPFFKAWGWPIKESLSQQLASSLPSWSDDPMKEYI</sequence>